<organism evidence="6 7">
    <name type="scientific">Rhizobium hainanense</name>
    <dbReference type="NCBI Taxonomy" id="52131"/>
    <lineage>
        <taxon>Bacteria</taxon>
        <taxon>Pseudomonadati</taxon>
        <taxon>Pseudomonadota</taxon>
        <taxon>Alphaproteobacteria</taxon>
        <taxon>Hyphomicrobiales</taxon>
        <taxon>Rhizobiaceae</taxon>
        <taxon>Rhizobium/Agrobacterium group</taxon>
        <taxon>Rhizobium</taxon>
    </lineage>
</organism>
<dbReference type="SUPFAM" id="SSF51126">
    <property type="entry name" value="Pectin lyase-like"/>
    <property type="match status" value="1"/>
</dbReference>
<dbReference type="STRING" id="52131.GA0061100_1275"/>
<keyword evidence="2" id="KW-0964">Secreted</keyword>
<dbReference type="Gene3D" id="2.160.20.10">
    <property type="entry name" value="Single-stranded right-handed beta-helix, Pectin lyase-like"/>
    <property type="match status" value="1"/>
</dbReference>
<dbReference type="Gene3D" id="2.160.20.110">
    <property type="match status" value="4"/>
</dbReference>
<sequence>MMTRQKTLSHKARLVALLASTALVHSTVAPAQSLPTGGQVAAGSATIGTPSSGSLTINQTSGSAVVNWQSFNVGKGNRVTFVQPDANAAILNRVTGETSSTIAGQINANGQVYLINPNGIAITSSGTVNTGAFVASTLGISDDDFMGGKRSFTGNGASAPVTNAGAITINRGGYMALIGGTVANSGVITVPMGKAALGSGEQATLDLSGDGFLQVAVPTKDGGSQALVSNTGKISARGGTVQLTAAAAKDMARQAVNMSGTIEANGVSGKSGDITLTGGDGEVAVSGALDAGNAAGTGGKVTVTGRSIKLASAKVNASGKTGGGIVNIGGERQGGGTLKHAETLDVDANTTINVDAVTTGNGGNVVLWSDNLTSFAGTITARGGSLSGNGGNAEVSGKALLSYTGFTDLSAAHGSFGDLLLDPYNVTISAGADSNSSGFTASGNDSVINVNTLTNALQTANVTVSTGGAGSAGSQAGNITIAAPLAWSANLLQLNAAHSINIDATVTVGGTGALMLNTNVGGGSGGTVDFGLSATGFAGRIDFTGTPGSQALFLNGAQQTLVYSAADLLNVSTANSGSFALANNLDLAAIPFTDAPIPTFSGSFDGLGHTISNLTINSTTNNAAVGLFGTVTGGTIRNIGLVGGSVSGVGISPQYPNPVATDGALVGLLTTVSNGTQASVVNSFASTNVSGGTSANVGGLVGATLSNGAPVTIANSYATGTVAAGSQGLAGGLVGQNYAKAGSATITGSYATGRVTTGSLGSAGGLVGYNYANSDTAAITGSHATGTVTGDANATLGGLVGQNFAYMNVTASIASSYATGTVGSTAALTAAGGLVGLNSASTGSSALIDNAFATGAVYGGSMVGGLVGQNYAFTSANASITNAYATGAVSGVQYGQAGGLVGMLQAYGGTASISNAYATGSVTAPTQYFQTYAGGLIGWTYPQNGGTISVSNAYWDTSTSGIAGNGIGHDGAGQQGNVSGLATSGLQTAGINLGSAFAGGTNGLYPYLTSIFQNGLQAISGTAYIDNQVTPAASGLNGAVTVTGLANGSRFGSASTGANGYYYIFGAAGAFAPGNALVTYTSANPGTGATNSAAFATASNQPVQTGFNLLGNTLSGSTVSTLYSTAGITKDAAIAASGNDAATTAAINGTSNLLINALGASFTMDQAMTIGSLTVATASGSPLTVASPLTLTAGSSLRLLSGGALTINAPITVKGAGSVALAYDSSSASNLSFGLSGSGFTGNLTYLNADGTLATSNQGGSLTVNGAVYSLLYSMADVANITSVGLAGQYALANSLDASGTTYNDALIGPNNLNYFTGAFEGLGHTISNLTISKSADGAGLFGYSSGLIQDIGLVNVSVANTNPFGRYVGGLVGYQSGNTISNAYVTGSVSGGSNAGGLVGYLNGGTINSAYSSAAVSGTANVGGLAGFVNGGAVNNAYATGAVVDTGNSAGGLIGGTDSSSRGVSITNVYATGAVVGGNSVGGLIGFLYGTLGNAYSTGAVSGGTAGGLVGYAYGGSIANTYWDTQTSGTTTGIANDSAGVSGNVTGLMTAQLQDGSSSTGLGSSFTVSPGLYAYLTPFYANGVQAISGIAYQNSGTTALASGAGGAGLVNVRVGNGAVQTVTTGANGYYYAIVANGTIDTTNGTDVLAYTTANALTGAADGATFRTALGTVNNVDVSGGWRRDTTALGTLSALDAAYANATAGTTASGLAFANRSIFAVNDFAVDTALSVGGTVNLSSPGNVTQTAAISANTLMLQGAGNTFTLTNSGNQFSQFAASGGAIDIYDASALTVAANVTDACNCVVTGVTGDQIKITTAGDLTIASGAAISGSSPTLAASGAFINNAGSSAVAATSGRWLIYSANPTGDTFGGLDSGNTAVWNTAAGDAVSATGNRYVFAYHPTLTVAAVDASKTYGDVATLPDASITGLDAGVTGAYLGDTLSDVVSGSASLTSTGAAATANVGAFDIVTAQGSLASSSYGFNFVNGSLNVTPRALTVTADAQTRIYGNANPVLTYTIGGLGLVNGDTLSGNLVTAAAAGSNVGAYTISQGSLAASSNYALTFTGANFNVTQRALTVTADARSKTYGDANPALSYTIGGAGLVNGDTLSGSLSTSAGQYSNVGAYAITQGSLANANYAISYTGANLTVNPRALTVTADAVSKVYGDANPTLTYLATGLVNGDTLSGSLATTAGQYSNVGSYGITQGSLANTNYAITYNAANLTILPRALTVTADAVSKTYGDANPALSYTVGGAGLVNGDTLFGSLSTSAGQYSNVGAYAIAQGTLAASSNYALTYVGANLSINQRAITLTADTVSKVYGDANPTLTYLATGLVNGDTLSGSLATTAGQYSNVGSYGITQGSLANANYAISYTGANLTVNPRALTVTADAVSKTYGDANPALAYTTSGLVNNDTLSGSLSTSAGQYSNVGAYAIAQGTLAASSNYALTYAGANLTVNPRALTVTADAVSKIYGDTNPALSYTVGGAGLVNGDTLSGSLSTTAAQYSNVGNYAITGSFSASSNYALTYVGANLSINQRAITVTADAVSKTYGDANPALSYTVGGAGLVNGDTLSGLLTTSAGQYSNVGAYAIARGTLAASGNYALTYAGANLTVNQRTLRVTADAQSKTYGDANPTLTYTTSGLVNNDTLSGSLSTSAGQYSNVGAYAITQGSLDNANYAISYTGADFTVNQRAITVAADSLSRRYGLANPALTYTIGGAGLVNGDRLSGGLATSATSLSAPGAYVITQGTLAASANYSMTFLPGVLTVKQAANPEPGTTASSVVMTFDMGRFAPLHPAPSDNTETADGTHVLLGDPRLDGTVICLDNSSCISVPAGTRH</sequence>
<name>A0A1C3WLG6_9HYPH</name>
<evidence type="ECO:0000313" key="7">
    <source>
        <dbReference type="Proteomes" id="UP000186228"/>
    </source>
</evidence>
<dbReference type="OrthoDB" id="1776524at2"/>
<dbReference type="Gene3D" id="3.30.160.710">
    <property type="match status" value="9"/>
</dbReference>
<evidence type="ECO:0000256" key="3">
    <source>
        <dbReference type="ARBA" id="ARBA00022729"/>
    </source>
</evidence>
<dbReference type="SMART" id="SM00912">
    <property type="entry name" value="Haemagg_act"/>
    <property type="match status" value="1"/>
</dbReference>
<dbReference type="Proteomes" id="UP000186228">
    <property type="component" value="Unassembled WGS sequence"/>
</dbReference>
<evidence type="ECO:0000256" key="4">
    <source>
        <dbReference type="SAM" id="SignalP"/>
    </source>
</evidence>
<evidence type="ECO:0000256" key="1">
    <source>
        <dbReference type="ARBA" id="ARBA00004613"/>
    </source>
</evidence>
<dbReference type="Pfam" id="PF07581">
    <property type="entry name" value="Glug"/>
    <property type="match status" value="4"/>
</dbReference>
<dbReference type="EMBL" id="FMAC01000027">
    <property type="protein sequence ID" value="SCB40765.1"/>
    <property type="molecule type" value="Genomic_DNA"/>
</dbReference>
<keyword evidence="7" id="KW-1185">Reference proteome</keyword>
<dbReference type="NCBIfam" id="TIGR01901">
    <property type="entry name" value="adhes_NPXG"/>
    <property type="match status" value="1"/>
</dbReference>
<dbReference type="InterPro" id="IPR050909">
    <property type="entry name" value="Bact_Autotransporter_VF"/>
</dbReference>
<comment type="subcellular location">
    <subcellularLocation>
        <location evidence="1">Secreted</location>
    </subcellularLocation>
</comment>
<proteinExistence type="predicted"/>
<dbReference type="PANTHER" id="PTHR12338">
    <property type="entry name" value="AUTOTRANSPORTER"/>
    <property type="match status" value="1"/>
</dbReference>
<protein>
    <submittedName>
        <fullName evidence="6">Filamentous hemagglutinin family N-terminal domain-containing protein</fullName>
    </submittedName>
</protein>
<feature type="chain" id="PRO_5008685580" evidence="4">
    <location>
        <begin position="32"/>
        <end position="2839"/>
    </location>
</feature>
<dbReference type="InterPro" id="IPR041286">
    <property type="entry name" value="MBG_2"/>
</dbReference>
<feature type="signal peptide" evidence="4">
    <location>
        <begin position="1"/>
        <end position="31"/>
    </location>
</feature>
<dbReference type="Pfam" id="PF18676">
    <property type="entry name" value="MBG_2"/>
    <property type="match status" value="11"/>
</dbReference>
<accession>A0A1C3WLG6</accession>
<reference evidence="7" key="1">
    <citation type="submission" date="2016-08" db="EMBL/GenBank/DDBJ databases">
        <authorList>
            <person name="Varghese N."/>
            <person name="Submissions Spin"/>
        </authorList>
    </citation>
    <scope>NUCLEOTIDE SEQUENCE [LARGE SCALE GENOMIC DNA]</scope>
    <source>
        <strain evidence="7">CCBAU 57015</strain>
    </source>
</reference>
<keyword evidence="3 4" id="KW-0732">Signal</keyword>
<dbReference type="InterPro" id="IPR011050">
    <property type="entry name" value="Pectin_lyase_fold/virulence"/>
</dbReference>
<evidence type="ECO:0000256" key="2">
    <source>
        <dbReference type="ARBA" id="ARBA00022525"/>
    </source>
</evidence>
<dbReference type="Pfam" id="PF05860">
    <property type="entry name" value="TPS"/>
    <property type="match status" value="1"/>
</dbReference>
<gene>
    <name evidence="6" type="ORF">GA0061100_1275</name>
</gene>
<dbReference type="InterPro" id="IPR012334">
    <property type="entry name" value="Pectin_lyas_fold"/>
</dbReference>
<evidence type="ECO:0000313" key="6">
    <source>
        <dbReference type="EMBL" id="SCB40765.1"/>
    </source>
</evidence>
<dbReference type="InterPro" id="IPR011493">
    <property type="entry name" value="GLUG"/>
</dbReference>
<dbReference type="InterPro" id="IPR008638">
    <property type="entry name" value="FhaB/CdiA-like_TPS"/>
</dbReference>
<dbReference type="PANTHER" id="PTHR12338:SF8">
    <property type="entry name" value="HEME_HEMOPEXIN-BINDING PROTEIN"/>
    <property type="match status" value="1"/>
</dbReference>
<evidence type="ECO:0000259" key="5">
    <source>
        <dbReference type="SMART" id="SM00912"/>
    </source>
</evidence>
<dbReference type="GO" id="GO:0005576">
    <property type="term" value="C:extracellular region"/>
    <property type="evidence" value="ECO:0007669"/>
    <property type="project" value="UniProtKB-SubCell"/>
</dbReference>
<feature type="domain" description="Filamentous haemagglutinin FhaB/tRNA nuclease CdiA-like TPS" evidence="5">
    <location>
        <begin position="31"/>
        <end position="144"/>
    </location>
</feature>